<comment type="caution">
    <text evidence="2">The sequence shown here is derived from an EMBL/GenBank/DDBJ whole genome shotgun (WGS) entry which is preliminary data.</text>
</comment>
<organism evidence="2 3">
    <name type="scientific">Rhizobium metallidurans</name>
    <dbReference type="NCBI Taxonomy" id="1265931"/>
    <lineage>
        <taxon>Bacteria</taxon>
        <taxon>Pseudomonadati</taxon>
        <taxon>Pseudomonadota</taxon>
        <taxon>Alphaproteobacteria</taxon>
        <taxon>Hyphomicrobiales</taxon>
        <taxon>Rhizobiaceae</taxon>
        <taxon>Rhizobium/Agrobacterium group</taxon>
        <taxon>Rhizobium</taxon>
    </lineage>
</organism>
<dbReference type="EMBL" id="JACIDW010000030">
    <property type="protein sequence ID" value="MBB3967063.1"/>
    <property type="molecule type" value="Genomic_DNA"/>
</dbReference>
<accession>A0A7W6CTX2</accession>
<evidence type="ECO:0000313" key="3">
    <source>
        <dbReference type="Proteomes" id="UP000582090"/>
    </source>
</evidence>
<sequence length="117" mass="12512">MKRILPALLMVGAVAGALSAFLPAAPVMAGQSKVSEFVFGKAYNDGVTAIRITSASQRDQPLPLSLRHPMPSGIREAQATVSADKRLMQAIADRGIALKNVIQVQRALNGAHVIYYR</sequence>
<evidence type="ECO:0000256" key="1">
    <source>
        <dbReference type="SAM" id="SignalP"/>
    </source>
</evidence>
<feature type="signal peptide" evidence="1">
    <location>
        <begin position="1"/>
        <end position="29"/>
    </location>
</feature>
<dbReference type="Proteomes" id="UP000582090">
    <property type="component" value="Unassembled WGS sequence"/>
</dbReference>
<protein>
    <submittedName>
        <fullName evidence="2">Uncharacterized protein</fullName>
    </submittedName>
</protein>
<gene>
    <name evidence="2" type="ORF">GGQ67_004757</name>
</gene>
<keyword evidence="1" id="KW-0732">Signal</keyword>
<dbReference type="RefSeq" id="WP_183902493.1">
    <property type="nucleotide sequence ID" value="NZ_JACIDW010000030.1"/>
</dbReference>
<dbReference type="AlphaFoldDB" id="A0A7W6CTX2"/>
<name>A0A7W6CTX2_9HYPH</name>
<feature type="chain" id="PRO_5031212961" evidence="1">
    <location>
        <begin position="30"/>
        <end position="117"/>
    </location>
</feature>
<evidence type="ECO:0000313" key="2">
    <source>
        <dbReference type="EMBL" id="MBB3967063.1"/>
    </source>
</evidence>
<proteinExistence type="predicted"/>
<keyword evidence="3" id="KW-1185">Reference proteome</keyword>
<reference evidence="2 3" key="1">
    <citation type="submission" date="2020-08" db="EMBL/GenBank/DDBJ databases">
        <title>Genomic Encyclopedia of Type Strains, Phase IV (KMG-IV): sequencing the most valuable type-strain genomes for metagenomic binning, comparative biology and taxonomic classification.</title>
        <authorList>
            <person name="Goeker M."/>
        </authorList>
    </citation>
    <scope>NUCLEOTIDE SEQUENCE [LARGE SCALE GENOMIC DNA]</scope>
    <source>
        <strain evidence="2 3">DSM 26575</strain>
    </source>
</reference>